<proteinExistence type="inferred from homology"/>
<dbReference type="Proteomes" id="UP000038750">
    <property type="component" value="Unassembled WGS sequence"/>
</dbReference>
<feature type="signal peptide" evidence="3">
    <location>
        <begin position="1"/>
        <end position="24"/>
    </location>
</feature>
<dbReference type="STRING" id="631.CH53_3517"/>
<dbReference type="SUPFAM" id="SSF53254">
    <property type="entry name" value="Phosphoglycerate mutase-like"/>
    <property type="match status" value="1"/>
</dbReference>
<dbReference type="InterPro" id="IPR033379">
    <property type="entry name" value="Acid_Pase_AS"/>
</dbReference>
<dbReference type="PANTHER" id="PTHR11567">
    <property type="entry name" value="ACID PHOSPHATASE-RELATED"/>
    <property type="match status" value="1"/>
</dbReference>
<evidence type="ECO:0000256" key="1">
    <source>
        <dbReference type="ARBA" id="ARBA00005375"/>
    </source>
</evidence>
<organism evidence="4 5">
    <name type="scientific">Yersinia intermedia</name>
    <dbReference type="NCBI Taxonomy" id="631"/>
    <lineage>
        <taxon>Bacteria</taxon>
        <taxon>Pseudomonadati</taxon>
        <taxon>Pseudomonadota</taxon>
        <taxon>Gammaproteobacteria</taxon>
        <taxon>Enterobacterales</taxon>
        <taxon>Yersiniaceae</taxon>
        <taxon>Yersinia</taxon>
    </lineage>
</organism>
<dbReference type="RefSeq" id="WP_050072964.1">
    <property type="nucleotide sequence ID" value="NZ_CPZJ01000003.1"/>
</dbReference>
<dbReference type="Gene3D" id="3.40.50.1240">
    <property type="entry name" value="Phosphoglycerate mutase-like"/>
    <property type="match status" value="2"/>
</dbReference>
<feature type="chain" id="PRO_5006692875" evidence="3">
    <location>
        <begin position="25"/>
        <end position="441"/>
    </location>
</feature>
<protein>
    <submittedName>
        <fullName evidence="4">Phosphoanhydride phosphorylase</fullName>
    </submittedName>
</protein>
<dbReference type="Pfam" id="PF00328">
    <property type="entry name" value="His_Phos_2"/>
    <property type="match status" value="1"/>
</dbReference>
<dbReference type="PROSITE" id="PS00616">
    <property type="entry name" value="HIS_ACID_PHOSPHAT_1"/>
    <property type="match status" value="1"/>
</dbReference>
<sequence length="441" mass="48047">MTITVDSLRLSALTLILSSYAISAAPVAIQPTGYTLERVVILSRHGVRSPTKQTQLMNDVTPDKWPQWPVAAGYLTPRGAQLVTLMGGFYGDYFRSQGLLAAGCPTDAVIYAQADVDQRTRLTGQAFLDGIAPGCGLKVHYQADLKKVDPLFHPVDAGVCKLDSTQTHKAVEERLGAPLSELSKRYAKPFAQMAEILNFAASSYCKSLQKQGKACDFANFAANKITVNKPGTKVSLSGPLALSSTLGEIFLLQNSQAMPDVAWHRLTGEDNWISLLSLHNAQFDLMAKTPYIARHKGTPLLQQIETALVLQRDAQGQTLPLSPQTKILFLGGHDTNIANIAGMLGANWQLPQQPDNTPPGGGLVFELWQNPDNHQRYIAVKMFYQTMGQLRNAEKLDLKNNPAGRVPVAIDGCENSGDDKLCQLDTFQKKVAQAIEPACHI</sequence>
<dbReference type="eggNOG" id="ENOG502Z7K9">
    <property type="taxonomic scope" value="Bacteria"/>
</dbReference>
<dbReference type="NCBIfam" id="NF007552">
    <property type="entry name" value="PRK10172.1"/>
    <property type="match status" value="1"/>
</dbReference>
<gene>
    <name evidence="4" type="primary">appA_1</name>
    <name evidence="4" type="ORF">ERS008530_01054</name>
</gene>
<keyword evidence="2" id="KW-0378">Hydrolase</keyword>
<evidence type="ECO:0000313" key="4">
    <source>
        <dbReference type="EMBL" id="CNF37650.1"/>
    </source>
</evidence>
<dbReference type="InterPro" id="IPR050645">
    <property type="entry name" value="Histidine_acid_phosphatase"/>
</dbReference>
<evidence type="ECO:0000256" key="3">
    <source>
        <dbReference type="SAM" id="SignalP"/>
    </source>
</evidence>
<dbReference type="GO" id="GO:0050308">
    <property type="term" value="F:sugar-phosphatase activity"/>
    <property type="evidence" value="ECO:0007669"/>
    <property type="project" value="TreeGrafter"/>
</dbReference>
<reference evidence="4 5" key="1">
    <citation type="submission" date="2015-03" db="EMBL/GenBank/DDBJ databases">
        <authorList>
            <person name="Murphy D."/>
        </authorList>
    </citation>
    <scope>NUCLEOTIDE SEQUENCE [LARGE SCALE GENOMIC DNA]</scope>
    <source>
        <strain evidence="4 5">BR165/97</strain>
    </source>
</reference>
<name>A0A0T9LY58_YERIN</name>
<keyword evidence="3" id="KW-0732">Signal</keyword>
<evidence type="ECO:0000256" key="2">
    <source>
        <dbReference type="ARBA" id="ARBA00022801"/>
    </source>
</evidence>
<dbReference type="OrthoDB" id="395886at2"/>
<comment type="similarity">
    <text evidence="1">Belongs to the histidine acid phosphatase family.</text>
</comment>
<accession>A0A0T9LY58</accession>
<dbReference type="InterPro" id="IPR000560">
    <property type="entry name" value="His_Pase_clade-2"/>
</dbReference>
<evidence type="ECO:0000313" key="5">
    <source>
        <dbReference type="Proteomes" id="UP000038750"/>
    </source>
</evidence>
<dbReference type="AlphaFoldDB" id="A0A0T9LY58"/>
<dbReference type="GO" id="GO:0030288">
    <property type="term" value="C:outer membrane-bounded periplasmic space"/>
    <property type="evidence" value="ECO:0007669"/>
    <property type="project" value="TreeGrafter"/>
</dbReference>
<dbReference type="PANTHER" id="PTHR11567:SF110">
    <property type="entry name" value="2-PHOSPHOXYLOSE PHOSPHATASE 1"/>
    <property type="match status" value="1"/>
</dbReference>
<dbReference type="InterPro" id="IPR029033">
    <property type="entry name" value="His_PPase_superfam"/>
</dbReference>
<dbReference type="EMBL" id="CPZJ01000003">
    <property type="protein sequence ID" value="CNF37650.1"/>
    <property type="molecule type" value="Genomic_DNA"/>
</dbReference>
<dbReference type="CDD" id="cd07061">
    <property type="entry name" value="HP_HAP_like"/>
    <property type="match status" value="1"/>
</dbReference>